<dbReference type="Proteomes" id="UP000249842">
    <property type="component" value="Unassembled WGS sequence"/>
</dbReference>
<dbReference type="RefSeq" id="WP_111458980.1">
    <property type="nucleotide sequence ID" value="NZ_QFYP01000001.1"/>
</dbReference>
<dbReference type="Gene3D" id="3.20.20.80">
    <property type="entry name" value="Glycosidases"/>
    <property type="match status" value="1"/>
</dbReference>
<dbReference type="GO" id="GO:0004556">
    <property type="term" value="F:alpha-amylase activity"/>
    <property type="evidence" value="ECO:0007669"/>
    <property type="project" value="TreeGrafter"/>
</dbReference>
<dbReference type="GO" id="GO:0009313">
    <property type="term" value="P:oligosaccharide catabolic process"/>
    <property type="evidence" value="ECO:0007669"/>
    <property type="project" value="TreeGrafter"/>
</dbReference>
<comment type="caution">
    <text evidence="6">The sequence shown here is derived from an EMBL/GenBank/DDBJ whole genome shotgun (WGS) entry which is preliminary data.</text>
</comment>
<feature type="domain" description="Glycosyl hydrolase family 13 catalytic" evidence="5">
    <location>
        <begin position="36"/>
        <end position="474"/>
    </location>
</feature>
<comment type="similarity">
    <text evidence="1">Belongs to the glycosyl hydrolase 13 family.</text>
</comment>
<accession>A0A328B3A2</accession>
<dbReference type="PANTHER" id="PTHR10357">
    <property type="entry name" value="ALPHA-AMYLASE FAMILY MEMBER"/>
    <property type="match status" value="1"/>
</dbReference>
<reference evidence="7" key="1">
    <citation type="submission" date="2018-05" db="EMBL/GenBank/DDBJ databases">
        <authorList>
            <person name="Li X."/>
        </authorList>
    </citation>
    <scope>NUCLEOTIDE SEQUENCE [LARGE SCALE GENOMIC DNA]</scope>
    <source>
        <strain evidence="7">HKS-05</strain>
    </source>
</reference>
<evidence type="ECO:0000313" key="6">
    <source>
        <dbReference type="EMBL" id="RAK61693.1"/>
    </source>
</evidence>
<dbReference type="SMART" id="SM00642">
    <property type="entry name" value="Aamy"/>
    <property type="match status" value="1"/>
</dbReference>
<protein>
    <submittedName>
        <fullName evidence="6">Alpha-glucosidase</fullName>
    </submittedName>
</protein>
<evidence type="ECO:0000256" key="3">
    <source>
        <dbReference type="ARBA" id="ARBA00023295"/>
    </source>
</evidence>
<dbReference type="OrthoDB" id="9805159at2"/>
<keyword evidence="3" id="KW-0326">Glycosidase</keyword>
<evidence type="ECO:0000256" key="4">
    <source>
        <dbReference type="SAM" id="MobiDB-lite"/>
    </source>
</evidence>
<organism evidence="6 7">
    <name type="scientific">Phenylobacterium hankyongense</name>
    <dbReference type="NCBI Taxonomy" id="1813876"/>
    <lineage>
        <taxon>Bacteria</taxon>
        <taxon>Pseudomonadati</taxon>
        <taxon>Pseudomonadota</taxon>
        <taxon>Alphaproteobacteria</taxon>
        <taxon>Caulobacterales</taxon>
        <taxon>Caulobacteraceae</taxon>
        <taxon>Phenylobacterium</taxon>
    </lineage>
</organism>
<dbReference type="AlphaFoldDB" id="A0A328B3A2"/>
<name>A0A328B3A2_9CAUL</name>
<keyword evidence="7" id="KW-1185">Reference proteome</keyword>
<dbReference type="EMBL" id="QFYP01000001">
    <property type="protein sequence ID" value="RAK61693.1"/>
    <property type="molecule type" value="Genomic_DNA"/>
</dbReference>
<proteinExistence type="inferred from homology"/>
<dbReference type="Gene3D" id="2.60.40.1180">
    <property type="entry name" value="Golgi alpha-mannosidase II"/>
    <property type="match status" value="1"/>
</dbReference>
<dbReference type="SUPFAM" id="SSF51445">
    <property type="entry name" value="(Trans)glycosidases"/>
    <property type="match status" value="1"/>
</dbReference>
<keyword evidence="2" id="KW-0378">Hydrolase</keyword>
<dbReference type="InterPro" id="IPR013780">
    <property type="entry name" value="Glyco_hydro_b"/>
</dbReference>
<evidence type="ECO:0000256" key="1">
    <source>
        <dbReference type="ARBA" id="ARBA00008061"/>
    </source>
</evidence>
<dbReference type="PANTHER" id="PTHR10357:SF179">
    <property type="entry name" value="NEUTRAL AND BASIC AMINO ACID TRANSPORT PROTEIN RBAT"/>
    <property type="match status" value="1"/>
</dbReference>
<dbReference type="Pfam" id="PF00128">
    <property type="entry name" value="Alpha-amylase"/>
    <property type="match status" value="1"/>
</dbReference>
<feature type="compositionally biased region" description="Low complexity" evidence="4">
    <location>
        <begin position="8"/>
        <end position="20"/>
    </location>
</feature>
<dbReference type="CDD" id="cd11330">
    <property type="entry name" value="AmyAc_OligoGlu"/>
    <property type="match status" value="1"/>
</dbReference>
<dbReference type="InterPro" id="IPR006047">
    <property type="entry name" value="GH13_cat_dom"/>
</dbReference>
<gene>
    <name evidence="6" type="ORF">DJ021_04965</name>
</gene>
<evidence type="ECO:0000313" key="7">
    <source>
        <dbReference type="Proteomes" id="UP000249842"/>
    </source>
</evidence>
<dbReference type="FunFam" id="3.90.400.10:FF:000002">
    <property type="entry name" value="Sucrose isomerase"/>
    <property type="match status" value="1"/>
</dbReference>
<dbReference type="InterPro" id="IPR017853">
    <property type="entry name" value="GH"/>
</dbReference>
<feature type="region of interest" description="Disordered" evidence="4">
    <location>
        <begin position="1"/>
        <end position="24"/>
    </location>
</feature>
<dbReference type="SUPFAM" id="SSF51011">
    <property type="entry name" value="Glycosyl hydrolase domain"/>
    <property type="match status" value="1"/>
</dbReference>
<sequence>MGDPPATSEGESGSRPSPGRAEQAPRPWWKGAILYHVYVRSFFDSDGDGHGDLPGVMAKLDYIRSLGVDGIWLSPIHPSPNRDWGYDIADFEGVQADYGTPEDVRRLLDAAHARGLKVVLDEVLSHTSDEHPWFVESLTGGKDGPKADWYVWADPKDDGTAPNNWLSVFGGPAWAYQPARRQHYHHKFLRQQPKLNWRSDAAREAALSVLDFWLEKGVDGFRLDVAGTYLHDAALTDNPPVPMAERRAYDWSHAGNLQRHLHDSNLPENVRVLELIRRRVEAHGDRFVFGEFSEEEERCGAYLSPDEGLHSAYTFVLLLAKTLTAAFVREHYATLAAYPVHWPTISFSNHDVPRTVSRFGGEDASPDLAQQLFALLLSLKGTTLIYQGEELGLPQARLTRDQLRDPVGDLYWPYSGGRDGCRTPMPWRPGEALGFTTGTPWLPAAAEHAGLTVAAQEADPESTLAFARQMIAFRKGSAAMTAGELEFLDLEEPVLAFVRREGEEAIACVFNLSGEPRFLDEPRFAGAELLAVRAGDADLRGGSIGLSARAAVFLKLAPPAGAE</sequence>
<dbReference type="InterPro" id="IPR045857">
    <property type="entry name" value="O16G_dom_2"/>
</dbReference>
<evidence type="ECO:0000259" key="5">
    <source>
        <dbReference type="SMART" id="SM00642"/>
    </source>
</evidence>
<dbReference type="Gene3D" id="3.90.400.10">
    <property type="entry name" value="Oligo-1,6-glucosidase, Domain 2"/>
    <property type="match status" value="1"/>
</dbReference>
<evidence type="ECO:0000256" key="2">
    <source>
        <dbReference type="ARBA" id="ARBA00022801"/>
    </source>
</evidence>